<dbReference type="InterPro" id="IPR025874">
    <property type="entry name" value="DZR"/>
</dbReference>
<dbReference type="Proteomes" id="UP000823918">
    <property type="component" value="Unassembled WGS sequence"/>
</dbReference>
<sequence length="140" mass="15355">MRCEKCGNEFEGKFCPECGRAVVAEKNTCKSCGTEFEGKFCPNCGQAVNAPVQVAQPVQPQVIINNTNSNVNTVSTMGIRVKNKWVAFFLCLFLGMFGAHKFYEGKVLMGIVYLFTAGLCGIGWLVDLIVILCKPNPYTV</sequence>
<evidence type="ECO:0000259" key="7">
    <source>
        <dbReference type="Pfam" id="PF12773"/>
    </source>
</evidence>
<comment type="caution">
    <text evidence="8">The sequence shown here is derived from an EMBL/GenBank/DDBJ whole genome shotgun (WGS) entry which is preliminary data.</text>
</comment>
<dbReference type="InterPro" id="IPR050932">
    <property type="entry name" value="TM2D1-3-like"/>
</dbReference>
<evidence type="ECO:0000256" key="5">
    <source>
        <dbReference type="SAM" id="Phobius"/>
    </source>
</evidence>
<reference evidence="8" key="2">
    <citation type="submission" date="2021-04" db="EMBL/GenBank/DDBJ databases">
        <authorList>
            <person name="Gilroy R."/>
        </authorList>
    </citation>
    <scope>NUCLEOTIDE SEQUENCE</scope>
    <source>
        <strain evidence="8">5933</strain>
    </source>
</reference>
<dbReference type="PANTHER" id="PTHR21016">
    <property type="entry name" value="BETA-AMYLOID BINDING PROTEIN-RELATED"/>
    <property type="match status" value="1"/>
</dbReference>
<evidence type="ECO:0000256" key="3">
    <source>
        <dbReference type="ARBA" id="ARBA00022989"/>
    </source>
</evidence>
<dbReference type="EMBL" id="DWWA01000053">
    <property type="protein sequence ID" value="HJC73179.1"/>
    <property type="molecule type" value="Genomic_DNA"/>
</dbReference>
<gene>
    <name evidence="8" type="ORF">H9698_10380</name>
</gene>
<name>A0A9D2TKA1_9FIRM</name>
<keyword evidence="4 5" id="KW-0472">Membrane</keyword>
<accession>A0A9D2TKA1</accession>
<comment type="subcellular location">
    <subcellularLocation>
        <location evidence="1">Membrane</location>
        <topology evidence="1">Multi-pass membrane protein</topology>
    </subcellularLocation>
</comment>
<keyword evidence="2 5" id="KW-0812">Transmembrane</keyword>
<organism evidence="8 9">
    <name type="scientific">Candidatus Ruthenibacterium merdavium</name>
    <dbReference type="NCBI Taxonomy" id="2838752"/>
    <lineage>
        <taxon>Bacteria</taxon>
        <taxon>Bacillati</taxon>
        <taxon>Bacillota</taxon>
        <taxon>Clostridia</taxon>
        <taxon>Eubacteriales</taxon>
        <taxon>Oscillospiraceae</taxon>
        <taxon>Ruthenibacterium</taxon>
    </lineage>
</organism>
<proteinExistence type="predicted"/>
<evidence type="ECO:0000256" key="1">
    <source>
        <dbReference type="ARBA" id="ARBA00004141"/>
    </source>
</evidence>
<evidence type="ECO:0000259" key="6">
    <source>
        <dbReference type="Pfam" id="PF05154"/>
    </source>
</evidence>
<dbReference type="PANTHER" id="PTHR21016:SF25">
    <property type="entry name" value="TM2 DOMAIN-CONTAINING PROTEIN DDB_G0277895-RELATED"/>
    <property type="match status" value="1"/>
</dbReference>
<feature type="transmembrane region" description="Helical" evidence="5">
    <location>
        <begin position="109"/>
        <end position="133"/>
    </location>
</feature>
<dbReference type="AlphaFoldDB" id="A0A9D2TKA1"/>
<reference evidence="8" key="1">
    <citation type="journal article" date="2021" name="PeerJ">
        <title>Extensive microbial diversity within the chicken gut microbiome revealed by metagenomics and culture.</title>
        <authorList>
            <person name="Gilroy R."/>
            <person name="Ravi A."/>
            <person name="Getino M."/>
            <person name="Pursley I."/>
            <person name="Horton D.L."/>
            <person name="Alikhan N.F."/>
            <person name="Baker D."/>
            <person name="Gharbi K."/>
            <person name="Hall N."/>
            <person name="Watson M."/>
            <person name="Adriaenssens E.M."/>
            <person name="Foster-Nyarko E."/>
            <person name="Jarju S."/>
            <person name="Secka A."/>
            <person name="Antonio M."/>
            <person name="Oren A."/>
            <person name="Chaudhuri R.R."/>
            <person name="La Ragione R."/>
            <person name="Hildebrand F."/>
            <person name="Pallen M.J."/>
        </authorList>
    </citation>
    <scope>NUCLEOTIDE SEQUENCE</scope>
    <source>
        <strain evidence="8">5933</strain>
    </source>
</reference>
<evidence type="ECO:0000256" key="4">
    <source>
        <dbReference type="ARBA" id="ARBA00023136"/>
    </source>
</evidence>
<dbReference type="Pfam" id="PF05154">
    <property type="entry name" value="TM2"/>
    <property type="match status" value="1"/>
</dbReference>
<evidence type="ECO:0000313" key="8">
    <source>
        <dbReference type="EMBL" id="HJC73179.1"/>
    </source>
</evidence>
<feature type="domain" description="TM2" evidence="6">
    <location>
        <begin position="81"/>
        <end position="129"/>
    </location>
</feature>
<dbReference type="GO" id="GO:0016020">
    <property type="term" value="C:membrane"/>
    <property type="evidence" value="ECO:0007669"/>
    <property type="project" value="UniProtKB-SubCell"/>
</dbReference>
<feature type="transmembrane region" description="Helical" evidence="5">
    <location>
        <begin position="85"/>
        <end position="103"/>
    </location>
</feature>
<dbReference type="Pfam" id="PF12773">
    <property type="entry name" value="DZR"/>
    <property type="match status" value="1"/>
</dbReference>
<feature type="domain" description="DZANK-type" evidence="7">
    <location>
        <begin position="15"/>
        <end position="50"/>
    </location>
</feature>
<evidence type="ECO:0000313" key="9">
    <source>
        <dbReference type="Proteomes" id="UP000823918"/>
    </source>
</evidence>
<evidence type="ECO:0000256" key="2">
    <source>
        <dbReference type="ARBA" id="ARBA00022692"/>
    </source>
</evidence>
<protein>
    <submittedName>
        <fullName evidence="8">NINE protein</fullName>
    </submittedName>
</protein>
<dbReference type="InterPro" id="IPR007829">
    <property type="entry name" value="TM2"/>
</dbReference>
<keyword evidence="3 5" id="KW-1133">Transmembrane helix</keyword>